<feature type="chain" id="PRO_5020604893" evidence="2">
    <location>
        <begin position="29"/>
        <end position="324"/>
    </location>
</feature>
<dbReference type="AlphaFoldDB" id="A0A4R5PHT4"/>
<keyword evidence="2" id="KW-0732">Signal</keyword>
<keyword evidence="4" id="KW-1185">Reference proteome</keyword>
<comment type="caution">
    <text evidence="3">The sequence shown here is derived from an EMBL/GenBank/DDBJ whole genome shotgun (WGS) entry which is preliminary data.</text>
</comment>
<dbReference type="Proteomes" id="UP000295131">
    <property type="component" value="Unassembled WGS sequence"/>
</dbReference>
<keyword evidence="1" id="KW-1133">Transmembrane helix</keyword>
<keyword evidence="1" id="KW-0472">Membrane</keyword>
<gene>
    <name evidence="3" type="ORF">E2A64_17670</name>
</gene>
<keyword evidence="1" id="KW-0812">Transmembrane</keyword>
<dbReference type="OrthoDB" id="5401788at2"/>
<dbReference type="InterPro" id="IPR038765">
    <property type="entry name" value="Papain-like_cys_pep_sf"/>
</dbReference>
<dbReference type="RefSeq" id="WP_133285833.1">
    <property type="nucleotide sequence ID" value="NZ_SMSI01000004.1"/>
</dbReference>
<dbReference type="PANTHER" id="PTHR39327">
    <property type="match status" value="1"/>
</dbReference>
<feature type="transmembrane region" description="Helical" evidence="1">
    <location>
        <begin position="40"/>
        <end position="62"/>
    </location>
</feature>
<dbReference type="EMBL" id="SMSI01000004">
    <property type="protein sequence ID" value="TDH34486.1"/>
    <property type="molecule type" value="Genomic_DNA"/>
</dbReference>
<organism evidence="3 4">
    <name type="scientific">Pseudohoeflea suaedae</name>
    <dbReference type="NCBI Taxonomy" id="877384"/>
    <lineage>
        <taxon>Bacteria</taxon>
        <taxon>Pseudomonadati</taxon>
        <taxon>Pseudomonadota</taxon>
        <taxon>Alphaproteobacteria</taxon>
        <taxon>Hyphomicrobiales</taxon>
        <taxon>Rhizobiaceae</taxon>
        <taxon>Pseudohoeflea</taxon>
    </lineage>
</organism>
<accession>A0A4R5PHT4</accession>
<protein>
    <submittedName>
        <fullName evidence="3">Transglutaminase</fullName>
    </submittedName>
</protein>
<dbReference type="PANTHER" id="PTHR39327:SF1">
    <property type="entry name" value="BLR5470 PROTEIN"/>
    <property type="match status" value="1"/>
</dbReference>
<dbReference type="Pfam" id="PF06035">
    <property type="entry name" value="Peptidase_C93"/>
    <property type="match status" value="1"/>
</dbReference>
<evidence type="ECO:0000313" key="4">
    <source>
        <dbReference type="Proteomes" id="UP000295131"/>
    </source>
</evidence>
<dbReference type="InterPro" id="IPR010319">
    <property type="entry name" value="Transglutaminase-like_Cys_pept"/>
</dbReference>
<reference evidence="3 4" key="1">
    <citation type="journal article" date="2013" name="Int. J. Syst. Evol. Microbiol.">
        <title>Hoeflea suaedae sp. nov., an endophytic bacterium isolated from the root of the halophyte Suaeda maritima.</title>
        <authorList>
            <person name="Chung E.J."/>
            <person name="Park J.A."/>
            <person name="Pramanik P."/>
            <person name="Bibi F."/>
            <person name="Jeon C.O."/>
            <person name="Chung Y.R."/>
        </authorList>
    </citation>
    <scope>NUCLEOTIDE SEQUENCE [LARGE SCALE GENOMIC DNA]</scope>
    <source>
        <strain evidence="3 4">YC6898</strain>
    </source>
</reference>
<dbReference type="SUPFAM" id="SSF54001">
    <property type="entry name" value="Cysteine proteinases"/>
    <property type="match status" value="1"/>
</dbReference>
<evidence type="ECO:0000313" key="3">
    <source>
        <dbReference type="EMBL" id="TDH34486.1"/>
    </source>
</evidence>
<dbReference type="Gene3D" id="3.10.620.30">
    <property type="match status" value="1"/>
</dbReference>
<evidence type="ECO:0000256" key="1">
    <source>
        <dbReference type="SAM" id="Phobius"/>
    </source>
</evidence>
<sequence>MNKKSTVNRLATISFGLAVTLSALTGSAAAGSATGTAGGALAYAPGGAGLATAVNAVGYLFAYAREFGSAALAEPGIDGIVTGGTASGGAAISSGVFASIAIPFFNGASQGKWVRVKSSFAASVDCGSEDCRIRNSYFKKSVPSKYNGKNYFKVLDAVNRSVNRGLRYSPDSQTYNKVDYWATPSEILTKGAGDCEDFAILKYHLLVKAGIPASSLSLVVLKDTSRKLYHSVLAVGTNKGFFILDNVVDRIYRDADMPQYMPLISFSTDRAWIHGVESAGEQRLARSEPVDLAAIAPGVNYEGNVMFEDLPAEMIENLRPREDL</sequence>
<evidence type="ECO:0000256" key="2">
    <source>
        <dbReference type="SAM" id="SignalP"/>
    </source>
</evidence>
<proteinExistence type="predicted"/>
<feature type="signal peptide" evidence="2">
    <location>
        <begin position="1"/>
        <end position="28"/>
    </location>
</feature>
<name>A0A4R5PHT4_9HYPH</name>